<dbReference type="SMART" id="SM00448">
    <property type="entry name" value="REC"/>
    <property type="match status" value="1"/>
</dbReference>
<dbReference type="Pfam" id="PF00486">
    <property type="entry name" value="Trans_reg_C"/>
    <property type="match status" value="1"/>
</dbReference>
<reference evidence="11" key="2">
    <citation type="submission" date="2021-03" db="EMBL/GenBank/DDBJ databases">
        <title>Human Oral Microbial Genomes.</title>
        <authorList>
            <person name="Johnston C.D."/>
            <person name="Chen T."/>
            <person name="Dewhirst F.E."/>
        </authorList>
    </citation>
    <scope>NUCLEOTIDE SEQUENCE</scope>
    <source>
        <strain evidence="11">F0714</strain>
    </source>
</reference>
<organism evidence="12 13">
    <name type="scientific">Arachnia propionica</name>
    <dbReference type="NCBI Taxonomy" id="1750"/>
    <lineage>
        <taxon>Bacteria</taxon>
        <taxon>Bacillati</taxon>
        <taxon>Actinomycetota</taxon>
        <taxon>Actinomycetes</taxon>
        <taxon>Propionibacteriales</taxon>
        <taxon>Propionibacteriaceae</taxon>
        <taxon>Arachnia</taxon>
    </lineage>
</organism>
<evidence type="ECO:0000313" key="12">
    <source>
        <dbReference type="EMBL" id="VEH69389.1"/>
    </source>
</evidence>
<feature type="domain" description="OmpR/PhoB-type" evidence="10">
    <location>
        <begin position="126"/>
        <end position="225"/>
    </location>
</feature>
<dbReference type="Pfam" id="PF00072">
    <property type="entry name" value="Response_reg"/>
    <property type="match status" value="1"/>
</dbReference>
<evidence type="ECO:0000256" key="5">
    <source>
        <dbReference type="ARBA" id="ARBA00023163"/>
    </source>
</evidence>
<dbReference type="Gene3D" id="3.40.50.2300">
    <property type="match status" value="1"/>
</dbReference>
<dbReference type="EMBL" id="LR134406">
    <property type="protein sequence ID" value="VEH69389.1"/>
    <property type="molecule type" value="Genomic_DNA"/>
</dbReference>
<keyword evidence="1 7" id="KW-0597">Phosphoprotein</keyword>
<keyword evidence="5" id="KW-0804">Transcription</keyword>
<dbReference type="Gene3D" id="6.10.250.690">
    <property type="match status" value="1"/>
</dbReference>
<dbReference type="GeneID" id="64406142"/>
<keyword evidence="3" id="KW-0805">Transcription regulation</keyword>
<evidence type="ECO:0000256" key="2">
    <source>
        <dbReference type="ARBA" id="ARBA00023012"/>
    </source>
</evidence>
<dbReference type="GO" id="GO:0000976">
    <property type="term" value="F:transcription cis-regulatory region binding"/>
    <property type="evidence" value="ECO:0007669"/>
    <property type="project" value="TreeGrafter"/>
</dbReference>
<evidence type="ECO:0000256" key="1">
    <source>
        <dbReference type="ARBA" id="ARBA00022553"/>
    </source>
</evidence>
<dbReference type="EMBL" id="CP072385">
    <property type="protein sequence ID" value="QUC10565.1"/>
    <property type="molecule type" value="Genomic_DNA"/>
</dbReference>
<dbReference type="PANTHER" id="PTHR48111:SF72">
    <property type="entry name" value="SENSORY TRANSDUCTION PROTEIN REGX3"/>
    <property type="match status" value="1"/>
</dbReference>
<dbReference type="SMART" id="SM00862">
    <property type="entry name" value="Trans_reg_C"/>
    <property type="match status" value="1"/>
</dbReference>
<evidence type="ECO:0000256" key="8">
    <source>
        <dbReference type="PROSITE-ProRule" id="PRU01091"/>
    </source>
</evidence>
<dbReference type="PROSITE" id="PS51755">
    <property type="entry name" value="OMPR_PHOB"/>
    <property type="match status" value="1"/>
</dbReference>
<dbReference type="SUPFAM" id="SSF52172">
    <property type="entry name" value="CheY-like"/>
    <property type="match status" value="1"/>
</dbReference>
<feature type="domain" description="Response regulatory" evidence="9">
    <location>
        <begin position="3"/>
        <end position="116"/>
    </location>
</feature>
<evidence type="ECO:0000256" key="4">
    <source>
        <dbReference type="ARBA" id="ARBA00023125"/>
    </source>
</evidence>
<sequence>MTRILIIEDEGSYREALTFMLGKEGFDVAAAADGESGLAEYERNGADLVLLDLMLPGMPGTEVCRRLRARGDVAIIMVSARDSETDKVVGLEIGADDYVTKPFSHRELVARIRAILRRGHDTTLIPEVVEMDGVRIDVERHQVLVDGQEVRLALREFELLELLLRNAGRVMTRGQIIDRIWGSDYVGDTKTLDVHVKRLRNKIEREPSKPSRVITVRGLGYKFRG</sequence>
<accession>A0A3N4D5R1</accession>
<dbReference type="Proteomes" id="UP000273044">
    <property type="component" value="Chromosome"/>
</dbReference>
<evidence type="ECO:0000259" key="9">
    <source>
        <dbReference type="PROSITE" id="PS50110"/>
    </source>
</evidence>
<dbReference type="SUPFAM" id="SSF46894">
    <property type="entry name" value="C-terminal effector domain of the bipartite response regulators"/>
    <property type="match status" value="1"/>
</dbReference>
<dbReference type="InterPro" id="IPR036388">
    <property type="entry name" value="WH-like_DNA-bd_sf"/>
</dbReference>
<name>A0A3N4D5R1_9ACTN</name>
<dbReference type="InterPro" id="IPR001867">
    <property type="entry name" value="OmpR/PhoB-type_DNA-bd"/>
</dbReference>
<keyword evidence="13" id="KW-1185">Reference proteome</keyword>
<dbReference type="InterPro" id="IPR011006">
    <property type="entry name" value="CheY-like_superfamily"/>
</dbReference>
<dbReference type="GO" id="GO:0000156">
    <property type="term" value="F:phosphorelay response regulator activity"/>
    <property type="evidence" value="ECO:0007669"/>
    <property type="project" value="TreeGrafter"/>
</dbReference>
<dbReference type="CDD" id="cd00383">
    <property type="entry name" value="trans_reg_C"/>
    <property type="match status" value="1"/>
</dbReference>
<feature type="DNA-binding region" description="OmpR/PhoB-type" evidence="8">
    <location>
        <begin position="126"/>
        <end position="225"/>
    </location>
</feature>
<dbReference type="OrthoDB" id="5511894at2"/>
<dbReference type="PROSITE" id="PS50110">
    <property type="entry name" value="RESPONSE_REGULATORY"/>
    <property type="match status" value="1"/>
</dbReference>
<dbReference type="InterPro" id="IPR001789">
    <property type="entry name" value="Sig_transdc_resp-reg_receiver"/>
</dbReference>
<evidence type="ECO:0000256" key="3">
    <source>
        <dbReference type="ARBA" id="ARBA00023015"/>
    </source>
</evidence>
<gene>
    <name evidence="12" type="primary">regX3_2</name>
    <name evidence="11" type="ORF">J5A53_12400</name>
    <name evidence="12" type="ORF">NCTC12967_00656</name>
</gene>
<dbReference type="FunFam" id="3.40.50.2300:FF:000001">
    <property type="entry name" value="DNA-binding response regulator PhoB"/>
    <property type="match status" value="1"/>
</dbReference>
<dbReference type="InterPro" id="IPR039420">
    <property type="entry name" value="WalR-like"/>
</dbReference>
<dbReference type="Gene3D" id="1.10.10.10">
    <property type="entry name" value="Winged helix-like DNA-binding domain superfamily/Winged helix DNA-binding domain"/>
    <property type="match status" value="1"/>
</dbReference>
<evidence type="ECO:0000256" key="6">
    <source>
        <dbReference type="ARBA" id="ARBA00041201"/>
    </source>
</evidence>
<protein>
    <recommendedName>
        <fullName evidence="6">Sensory transduction protein RegX3</fullName>
    </recommendedName>
</protein>
<keyword evidence="4 8" id="KW-0238">DNA-binding</keyword>
<dbReference type="GO" id="GO:0005829">
    <property type="term" value="C:cytosol"/>
    <property type="evidence" value="ECO:0007669"/>
    <property type="project" value="TreeGrafter"/>
</dbReference>
<dbReference type="RefSeq" id="WP_014845781.1">
    <property type="nucleotide sequence ID" value="NZ_CAJZDL010000082.1"/>
</dbReference>
<dbReference type="OMA" id="MDVDRHT"/>
<dbReference type="Proteomes" id="UP000677180">
    <property type="component" value="Chromosome"/>
</dbReference>
<evidence type="ECO:0000313" key="11">
    <source>
        <dbReference type="EMBL" id="QUC10565.1"/>
    </source>
</evidence>
<evidence type="ECO:0000313" key="13">
    <source>
        <dbReference type="Proteomes" id="UP000273044"/>
    </source>
</evidence>
<dbReference type="GO" id="GO:0032993">
    <property type="term" value="C:protein-DNA complex"/>
    <property type="evidence" value="ECO:0007669"/>
    <property type="project" value="TreeGrafter"/>
</dbReference>
<keyword evidence="2" id="KW-0902">Two-component regulatory system</keyword>
<dbReference type="AlphaFoldDB" id="A0A3N4D5R1"/>
<dbReference type="InterPro" id="IPR016032">
    <property type="entry name" value="Sig_transdc_resp-reg_C-effctor"/>
</dbReference>
<evidence type="ECO:0000259" key="10">
    <source>
        <dbReference type="PROSITE" id="PS51755"/>
    </source>
</evidence>
<dbReference type="FunFam" id="1.10.10.10:FF:000110">
    <property type="entry name" value="DNA-binding response regulator RegX3"/>
    <property type="match status" value="1"/>
</dbReference>
<evidence type="ECO:0000256" key="7">
    <source>
        <dbReference type="PROSITE-ProRule" id="PRU00169"/>
    </source>
</evidence>
<dbReference type="PANTHER" id="PTHR48111">
    <property type="entry name" value="REGULATOR OF RPOS"/>
    <property type="match status" value="1"/>
</dbReference>
<feature type="modified residue" description="4-aspartylphosphate" evidence="7">
    <location>
        <position position="52"/>
    </location>
</feature>
<dbReference type="GO" id="GO:0006355">
    <property type="term" value="P:regulation of DNA-templated transcription"/>
    <property type="evidence" value="ECO:0007669"/>
    <property type="project" value="InterPro"/>
</dbReference>
<proteinExistence type="predicted"/>
<reference evidence="12 13" key="1">
    <citation type="submission" date="2018-12" db="EMBL/GenBank/DDBJ databases">
        <authorList>
            <consortium name="Pathogen Informatics"/>
        </authorList>
    </citation>
    <scope>NUCLEOTIDE SEQUENCE [LARGE SCALE GENOMIC DNA]</scope>
    <source>
        <strain evidence="12 13">NCTC12967</strain>
    </source>
</reference>